<feature type="compositionally biased region" description="Gly residues" evidence="2">
    <location>
        <begin position="142"/>
        <end position="151"/>
    </location>
</feature>
<feature type="compositionally biased region" description="Low complexity" evidence="2">
    <location>
        <begin position="132"/>
        <end position="141"/>
    </location>
</feature>
<dbReference type="GeneID" id="8245483"/>
<dbReference type="OMA" id="WLETHAW"/>
<dbReference type="EMBL" id="CP001575">
    <property type="protein sequence ID" value="ACO69394.1"/>
    <property type="molecule type" value="Genomic_DNA"/>
</dbReference>
<proteinExistence type="predicted"/>
<organism evidence="3 4">
    <name type="scientific">Micromonas commoda (strain RCC299 / NOUM17 / CCMP2709)</name>
    <name type="common">Picoplanktonic green alga</name>
    <dbReference type="NCBI Taxonomy" id="296587"/>
    <lineage>
        <taxon>Eukaryota</taxon>
        <taxon>Viridiplantae</taxon>
        <taxon>Chlorophyta</taxon>
        <taxon>Mamiellophyceae</taxon>
        <taxon>Mamiellales</taxon>
        <taxon>Mamiellaceae</taxon>
        <taxon>Micromonas</taxon>
    </lineage>
</organism>
<dbReference type="KEGG" id="mis:MICPUN_101796"/>
<dbReference type="Pfam" id="PF08700">
    <property type="entry name" value="VPS51_Exo84_N"/>
    <property type="match status" value="1"/>
</dbReference>
<evidence type="ECO:0000256" key="1">
    <source>
        <dbReference type="ARBA" id="ARBA00022448"/>
    </source>
</evidence>
<feature type="compositionally biased region" description="Basic and acidic residues" evidence="2">
    <location>
        <begin position="229"/>
        <end position="243"/>
    </location>
</feature>
<dbReference type="InParanoid" id="C1FFL7"/>
<evidence type="ECO:0000313" key="4">
    <source>
        <dbReference type="Proteomes" id="UP000002009"/>
    </source>
</evidence>
<feature type="region of interest" description="Disordered" evidence="2">
    <location>
        <begin position="210"/>
        <end position="306"/>
    </location>
</feature>
<dbReference type="InterPro" id="IPR033961">
    <property type="entry name" value="Exo84"/>
</dbReference>
<evidence type="ECO:0000313" key="3">
    <source>
        <dbReference type="EMBL" id="ACO69394.1"/>
    </source>
</evidence>
<gene>
    <name evidence="3" type="ORF">MICPUN_101796</name>
</gene>
<feature type="region of interest" description="Disordered" evidence="2">
    <location>
        <begin position="1"/>
        <end position="22"/>
    </location>
</feature>
<dbReference type="GO" id="GO:0000145">
    <property type="term" value="C:exocyst"/>
    <property type="evidence" value="ECO:0007669"/>
    <property type="project" value="InterPro"/>
</dbReference>
<sequence>MAAAAMPELGESLDPWTEDDPENFDLDGFAAEFYGDASERRMRHLRDQLSSLRDLAESEQRQNVFAHYESFIRVSREISRLQGQVGKLREMVQVPSDVVETLVADARSHQDDAHEDEDEASATLRRAEERAVASARAVTDGGVDGTLGTLGGRRRADDLVGDDGVATGDARRAAKLRDQLEESLSGREVFAALEAIEEGTRLLRSMRDDVAARGGGRRGKTSRTFGGDEDAKRGAPEGRRPDRVASVSTVDRTPEEPRSGSPSLGETRANPLFAATRHRAATAPSAPSAPGDDSNDDSKGDTAGAEPAAIQNLARALAESRRTALDALMDTLVDPHETKARRDAAADSLRRAGASAAAARRVADAELATARSETKRLAETEKGAGFALEACEATFRALRVAFVHVDDVEGAEGGAEGAEGGAEWGAEGGAEGAAFIAERVRDETSRLLHLVAERSLGRWERAASLSEACAAVLACVRHVDAFVADASSSRRRGGTSIAEGLLDAVQAHPGINGAMKRVLDAATEAFIADDGETDGVGSSGGWIDAGERWLETHAWEDLRTLCELGVAD</sequence>
<dbReference type="STRING" id="296587.C1FFL7"/>
<dbReference type="PANTHER" id="PTHR21426">
    <property type="entry name" value="EXOCYST COMPLEX COMPONENT 8"/>
    <property type="match status" value="1"/>
</dbReference>
<dbReference type="OrthoDB" id="642193at2759"/>
<keyword evidence="4" id="KW-1185">Reference proteome</keyword>
<dbReference type="GO" id="GO:0008104">
    <property type="term" value="P:intracellular protein localization"/>
    <property type="evidence" value="ECO:0007669"/>
    <property type="project" value="TreeGrafter"/>
</dbReference>
<dbReference type="GO" id="GO:0006893">
    <property type="term" value="P:Golgi to plasma membrane transport"/>
    <property type="evidence" value="ECO:0007669"/>
    <property type="project" value="TreeGrafter"/>
</dbReference>
<dbReference type="AlphaFoldDB" id="C1FFL7"/>
<accession>C1FFL7</accession>
<dbReference type="PANTHER" id="PTHR21426:SF12">
    <property type="entry name" value="EXOCYST COMPLEX COMPONENT 8"/>
    <property type="match status" value="1"/>
</dbReference>
<dbReference type="Proteomes" id="UP000002009">
    <property type="component" value="Chromosome 8"/>
</dbReference>
<dbReference type="GO" id="GO:0006887">
    <property type="term" value="P:exocytosis"/>
    <property type="evidence" value="ECO:0007669"/>
    <property type="project" value="InterPro"/>
</dbReference>
<protein>
    <submittedName>
        <fullName evidence="3">Uncharacterized protein</fullName>
    </submittedName>
</protein>
<keyword evidence="1" id="KW-0813">Transport</keyword>
<dbReference type="RefSeq" id="XP_002508136.1">
    <property type="nucleotide sequence ID" value="XM_002508090.1"/>
</dbReference>
<name>C1FFL7_MICCC</name>
<reference evidence="3 4" key="1">
    <citation type="journal article" date="2009" name="Science">
        <title>Green evolution and dynamic adaptations revealed by genomes of the marine picoeukaryotes Micromonas.</title>
        <authorList>
            <person name="Worden A.Z."/>
            <person name="Lee J.H."/>
            <person name="Mock T."/>
            <person name="Rouze P."/>
            <person name="Simmons M.P."/>
            <person name="Aerts A.L."/>
            <person name="Allen A.E."/>
            <person name="Cuvelier M.L."/>
            <person name="Derelle E."/>
            <person name="Everett M.V."/>
            <person name="Foulon E."/>
            <person name="Grimwood J."/>
            <person name="Gundlach H."/>
            <person name="Henrissat B."/>
            <person name="Napoli C."/>
            <person name="McDonald S.M."/>
            <person name="Parker M.S."/>
            <person name="Rombauts S."/>
            <person name="Salamov A."/>
            <person name="Von Dassow P."/>
            <person name="Badger J.H."/>
            <person name="Coutinho P.M."/>
            <person name="Demir E."/>
            <person name="Dubchak I."/>
            <person name="Gentemann C."/>
            <person name="Eikrem W."/>
            <person name="Gready J.E."/>
            <person name="John U."/>
            <person name="Lanier W."/>
            <person name="Lindquist E.A."/>
            <person name="Lucas S."/>
            <person name="Mayer K.F."/>
            <person name="Moreau H."/>
            <person name="Not F."/>
            <person name="Otillar R."/>
            <person name="Panaud O."/>
            <person name="Pangilinan J."/>
            <person name="Paulsen I."/>
            <person name="Piegu B."/>
            <person name="Poliakov A."/>
            <person name="Robbens S."/>
            <person name="Schmutz J."/>
            <person name="Toulza E."/>
            <person name="Wyss T."/>
            <person name="Zelensky A."/>
            <person name="Zhou K."/>
            <person name="Armbrust E.V."/>
            <person name="Bhattacharya D."/>
            <person name="Goodenough U.W."/>
            <person name="Van de Peer Y."/>
            <person name="Grigoriev I.V."/>
        </authorList>
    </citation>
    <scope>NUCLEOTIDE SEQUENCE [LARGE SCALE GENOMIC DNA]</scope>
    <source>
        <strain evidence="4">RCC299 / NOUM17</strain>
    </source>
</reference>
<feature type="region of interest" description="Disordered" evidence="2">
    <location>
        <begin position="107"/>
        <end position="165"/>
    </location>
</feature>
<evidence type="ECO:0000256" key="2">
    <source>
        <dbReference type="SAM" id="MobiDB-lite"/>
    </source>
</evidence>